<organism evidence="3 4">
    <name type="scientific">Dolosigranulum pigrum</name>
    <dbReference type="NCBI Taxonomy" id="29394"/>
    <lineage>
        <taxon>Bacteria</taxon>
        <taxon>Bacillati</taxon>
        <taxon>Bacillota</taxon>
        <taxon>Bacilli</taxon>
        <taxon>Lactobacillales</taxon>
        <taxon>Carnobacteriaceae</taxon>
        <taxon>Dolosigranulum</taxon>
    </lineage>
</organism>
<feature type="compositionally biased region" description="Polar residues" evidence="1">
    <location>
        <begin position="83"/>
        <end position="96"/>
    </location>
</feature>
<feature type="transmembrane region" description="Helical" evidence="2">
    <location>
        <begin position="298"/>
        <end position="316"/>
    </location>
</feature>
<name>A0A328KD32_9LACT</name>
<feature type="region of interest" description="Disordered" evidence="1">
    <location>
        <begin position="1"/>
        <end position="96"/>
    </location>
</feature>
<feature type="transmembrane region" description="Helical" evidence="2">
    <location>
        <begin position="322"/>
        <end position="345"/>
    </location>
</feature>
<feature type="transmembrane region" description="Helical" evidence="2">
    <location>
        <begin position="268"/>
        <end position="291"/>
    </location>
</feature>
<feature type="transmembrane region" description="Helical" evidence="2">
    <location>
        <begin position="203"/>
        <end position="222"/>
    </location>
</feature>
<dbReference type="EMBL" id="CP041626">
    <property type="protein sequence ID" value="QDO92102.1"/>
    <property type="molecule type" value="Genomic_DNA"/>
</dbReference>
<evidence type="ECO:0000313" key="3">
    <source>
        <dbReference type="EMBL" id="QDO92102.1"/>
    </source>
</evidence>
<gene>
    <name evidence="3" type="ORF">FNV33_08885</name>
</gene>
<dbReference type="PANTHER" id="PTHR33802:SF2">
    <property type="entry name" value="EF-HAND DOMAIN-CONTAINING PROTEIN"/>
    <property type="match status" value="1"/>
</dbReference>
<feature type="transmembrane region" description="Helical" evidence="2">
    <location>
        <begin position="234"/>
        <end position="256"/>
    </location>
</feature>
<evidence type="ECO:0000313" key="4">
    <source>
        <dbReference type="Proteomes" id="UP000315953"/>
    </source>
</evidence>
<feature type="transmembrane region" description="Helical" evidence="2">
    <location>
        <begin position="144"/>
        <end position="168"/>
    </location>
</feature>
<feature type="transmembrane region" description="Helical" evidence="2">
    <location>
        <begin position="180"/>
        <end position="197"/>
    </location>
</feature>
<protein>
    <submittedName>
        <fullName evidence="3">Uncharacterized protein</fullName>
    </submittedName>
</protein>
<reference evidence="3 4" key="1">
    <citation type="submission" date="2019-07" db="EMBL/GenBank/DDBJ databases">
        <title>Genome assembly of a nasal isolate of Dolosigranulum pigrum from a chronic sinusitis patient.</title>
        <authorList>
            <person name="Baig S."/>
            <person name="Overballe-Petersen S."/>
            <person name="Kaspar U."/>
            <person name="Rendboe A."/>
            <person name="de Man T."/>
            <person name="Liu C."/>
            <person name="Price L.B."/>
            <person name="Stegger M."/>
            <person name="Becker K."/>
            <person name="Skytt Andersen P."/>
        </authorList>
    </citation>
    <scope>NUCLEOTIDE SEQUENCE [LARGE SCALE GENOMIC DNA]</scope>
    <source>
        <strain evidence="3 4">83VPs-KB5</strain>
    </source>
</reference>
<dbReference type="KEGG" id="dpm:FNV33_08885"/>
<evidence type="ECO:0000256" key="1">
    <source>
        <dbReference type="SAM" id="MobiDB-lite"/>
    </source>
</evidence>
<feature type="compositionally biased region" description="Polar residues" evidence="1">
    <location>
        <begin position="32"/>
        <end position="43"/>
    </location>
</feature>
<dbReference type="PANTHER" id="PTHR33802">
    <property type="entry name" value="SI:CH211-161H7.5-RELATED"/>
    <property type="match status" value="1"/>
</dbReference>
<keyword evidence="2" id="KW-1133">Transmembrane helix</keyword>
<dbReference type="AlphaFoldDB" id="A0A328KD32"/>
<dbReference type="RefSeq" id="WP_111948796.1">
    <property type="nucleotide sequence ID" value="NZ_CP040408.1"/>
</dbReference>
<dbReference type="Proteomes" id="UP000315953">
    <property type="component" value="Chromosome"/>
</dbReference>
<feature type="compositionally biased region" description="Acidic residues" evidence="1">
    <location>
        <begin position="69"/>
        <end position="78"/>
    </location>
</feature>
<sequence length="353" mass="39897">MTSPTREDNQKETDSSYDPLFGPDVETETYEETNASVDSQWESESNEHIDDMSTSASKGEEPFVPESATEPEEVDVEVEPPLQSETETTEPQSKKSFNWRPWVSPVLFALVLLVNYLSATATGLPRTLAEVAATYPNLVEPASFTFSIWSVIYGLTILPIVVEFIPLVDRETRDVYKRKIRPFAWLWMVLNIAWVFAWTYNQILLSMVLIFAYGFTLALMTDKLSKIEQSKRKFWFLTLPMSIHFGWIIVANFANLTTMMVDFGFDGIGMMGAFWAVAALTLVMLLGLFFYRSQGTMLVMLPAFWTLIGVIAQQAPTSSYPFANTFVFVASIVLFVLGIIVVTGIELARRQKK</sequence>
<feature type="compositionally biased region" description="Basic and acidic residues" evidence="1">
    <location>
        <begin position="1"/>
        <end position="14"/>
    </location>
</feature>
<keyword evidence="2" id="KW-0812">Transmembrane</keyword>
<proteinExistence type="predicted"/>
<keyword evidence="2" id="KW-0472">Membrane</keyword>
<accession>A0A328KD32</accession>
<evidence type="ECO:0000256" key="2">
    <source>
        <dbReference type="SAM" id="Phobius"/>
    </source>
</evidence>
<feature type="transmembrane region" description="Helical" evidence="2">
    <location>
        <begin position="102"/>
        <end position="124"/>
    </location>
</feature>